<evidence type="ECO:0000313" key="2">
    <source>
        <dbReference type="EMBL" id="MCH86371.1"/>
    </source>
</evidence>
<dbReference type="EMBL" id="LXQA010010205">
    <property type="protein sequence ID" value="MCH86371.1"/>
    <property type="molecule type" value="Genomic_DNA"/>
</dbReference>
<accession>A0A392MGD4</accession>
<organism evidence="2 3">
    <name type="scientific">Trifolium medium</name>
    <dbReference type="NCBI Taxonomy" id="97028"/>
    <lineage>
        <taxon>Eukaryota</taxon>
        <taxon>Viridiplantae</taxon>
        <taxon>Streptophyta</taxon>
        <taxon>Embryophyta</taxon>
        <taxon>Tracheophyta</taxon>
        <taxon>Spermatophyta</taxon>
        <taxon>Magnoliopsida</taxon>
        <taxon>eudicotyledons</taxon>
        <taxon>Gunneridae</taxon>
        <taxon>Pentapetalae</taxon>
        <taxon>rosids</taxon>
        <taxon>fabids</taxon>
        <taxon>Fabales</taxon>
        <taxon>Fabaceae</taxon>
        <taxon>Papilionoideae</taxon>
        <taxon>50 kb inversion clade</taxon>
        <taxon>NPAAA clade</taxon>
        <taxon>Hologalegina</taxon>
        <taxon>IRL clade</taxon>
        <taxon>Trifolieae</taxon>
        <taxon>Trifolium</taxon>
    </lineage>
</organism>
<proteinExistence type="predicted"/>
<name>A0A392MGD4_9FABA</name>
<comment type="caution">
    <text evidence="2">The sequence shown here is derived from an EMBL/GenBank/DDBJ whole genome shotgun (WGS) entry which is preliminary data.</text>
</comment>
<keyword evidence="3" id="KW-1185">Reference proteome</keyword>
<sequence>SEEEVTMEPLKTEEFKKEDPQSPESDQDSK</sequence>
<gene>
    <name evidence="2" type="ORF">A2U01_0007228</name>
</gene>
<feature type="region of interest" description="Disordered" evidence="1">
    <location>
        <begin position="1"/>
        <end position="30"/>
    </location>
</feature>
<reference evidence="2 3" key="1">
    <citation type="journal article" date="2018" name="Front. Plant Sci.">
        <title>Red Clover (Trifolium pratense) and Zigzag Clover (T. medium) - A Picture of Genomic Similarities and Differences.</title>
        <authorList>
            <person name="Dluhosova J."/>
            <person name="Istvanek J."/>
            <person name="Nedelnik J."/>
            <person name="Repkova J."/>
        </authorList>
    </citation>
    <scope>NUCLEOTIDE SEQUENCE [LARGE SCALE GENOMIC DNA]</scope>
    <source>
        <strain evidence="3">cv. 10/8</strain>
        <tissue evidence="2">Leaf</tissue>
    </source>
</reference>
<feature type="non-terminal residue" evidence="2">
    <location>
        <position position="1"/>
    </location>
</feature>
<feature type="compositionally biased region" description="Basic and acidic residues" evidence="1">
    <location>
        <begin position="10"/>
        <end position="20"/>
    </location>
</feature>
<dbReference type="AlphaFoldDB" id="A0A392MGD4"/>
<evidence type="ECO:0000313" key="3">
    <source>
        <dbReference type="Proteomes" id="UP000265520"/>
    </source>
</evidence>
<evidence type="ECO:0000256" key="1">
    <source>
        <dbReference type="SAM" id="MobiDB-lite"/>
    </source>
</evidence>
<protein>
    <submittedName>
        <fullName evidence="2">Uncharacterized protein</fullName>
    </submittedName>
</protein>
<dbReference type="Proteomes" id="UP000265520">
    <property type="component" value="Unassembled WGS sequence"/>
</dbReference>